<dbReference type="AlphaFoldDB" id="G0V3Y6"/>
<name>G0V3Y6_9CLOT</name>
<dbReference type="OrthoDB" id="1957845at2"/>
<dbReference type="EMBL" id="CAKP01000005">
    <property type="protein sequence ID" value="CCC57826.1"/>
    <property type="molecule type" value="Genomic_DNA"/>
</dbReference>
<dbReference type="STRING" id="857293.CAAU_0177"/>
<sequence>MKFNKKLRGKRFKFNFNLESYGEFIPSFTNWMSPHEQRKRVEKINEELDK</sequence>
<proteinExistence type="predicted"/>
<evidence type="ECO:0000313" key="2">
    <source>
        <dbReference type="Proteomes" id="UP000007652"/>
    </source>
</evidence>
<protein>
    <submittedName>
        <fullName evidence="1">Uncharacterized protein</fullName>
    </submittedName>
</protein>
<reference evidence="1 2" key="1">
    <citation type="journal article" date="2011" name="J. Bacteriol.">
        <title>Draft genome sequence of Caloramator australicus strain RC3T, a thermoanaerobe from the Great Artesian Basin of Australia.</title>
        <authorList>
            <person name="Ogg C.D."/>
            <person name="Patel B.K.C."/>
        </authorList>
    </citation>
    <scope>NUCLEOTIDE SEQUENCE [LARGE SCALE GENOMIC DNA]</scope>
    <source>
        <strain evidence="1 2">RC3</strain>
    </source>
</reference>
<organism evidence="1 2">
    <name type="scientific">Caloramator australicus RC3</name>
    <dbReference type="NCBI Taxonomy" id="857293"/>
    <lineage>
        <taxon>Bacteria</taxon>
        <taxon>Bacillati</taxon>
        <taxon>Bacillota</taxon>
        <taxon>Clostridia</taxon>
        <taxon>Eubacteriales</taxon>
        <taxon>Clostridiaceae</taxon>
        <taxon>Caloramator</taxon>
    </lineage>
</organism>
<accession>G0V3Y6</accession>
<keyword evidence="2" id="KW-1185">Reference proteome</keyword>
<dbReference type="RefSeq" id="WP_008907549.1">
    <property type="nucleotide sequence ID" value="NZ_CAKP01000005.1"/>
</dbReference>
<evidence type="ECO:0000313" key="1">
    <source>
        <dbReference type="EMBL" id="CCC57826.1"/>
    </source>
</evidence>
<dbReference type="Proteomes" id="UP000007652">
    <property type="component" value="Unassembled WGS sequence"/>
</dbReference>
<gene>
    <name evidence="1" type="ORF">CAAU_0177</name>
</gene>
<comment type="caution">
    <text evidence="1">The sequence shown here is derived from an EMBL/GenBank/DDBJ whole genome shotgun (WGS) entry which is preliminary data.</text>
</comment>